<protein>
    <submittedName>
        <fullName evidence="2">Uncharacterized protein</fullName>
    </submittedName>
</protein>
<organism evidence="2 3">
    <name type="scientific">Bombyx mori</name>
    <name type="common">Silk moth</name>
    <dbReference type="NCBI Taxonomy" id="7091"/>
    <lineage>
        <taxon>Eukaryota</taxon>
        <taxon>Metazoa</taxon>
        <taxon>Ecdysozoa</taxon>
        <taxon>Arthropoda</taxon>
        <taxon>Hexapoda</taxon>
        <taxon>Insecta</taxon>
        <taxon>Pterygota</taxon>
        <taxon>Neoptera</taxon>
        <taxon>Endopterygota</taxon>
        <taxon>Lepidoptera</taxon>
        <taxon>Glossata</taxon>
        <taxon>Ditrysia</taxon>
        <taxon>Bombycoidea</taxon>
        <taxon>Bombycidae</taxon>
        <taxon>Bombycinae</taxon>
        <taxon>Bombyx</taxon>
    </lineage>
</organism>
<gene>
    <name evidence="2" type="primary">101741351</name>
</gene>
<reference evidence="3" key="1">
    <citation type="journal article" date="2008" name="Insect Biochem. Mol. Biol.">
        <title>The genome of a lepidopteran model insect, the silkworm Bombyx mori.</title>
        <authorList>
            <consortium name="International Silkworm Genome Consortium"/>
        </authorList>
    </citation>
    <scope>NUCLEOTIDE SEQUENCE [LARGE SCALE GENOMIC DNA]</scope>
    <source>
        <strain evidence="3">p50T</strain>
    </source>
</reference>
<keyword evidence="3" id="KW-1185">Reference proteome</keyword>
<sequence>MAGFVLIVLAGLTCAVLCKPVEDTEKGTLNEALPNHHAIERRFINPLFNLGGSHNLGNPKLRTRRSEVECEKLALCKLHARSRQNFFAAYELYFVNKENARYWDHRARTAAECEQRYGDCDAL</sequence>
<evidence type="ECO:0000313" key="2">
    <source>
        <dbReference type="EnsemblMetazoa" id="XP_012546825.1"/>
    </source>
</evidence>
<dbReference type="Proteomes" id="UP000005204">
    <property type="component" value="Unassembled WGS sequence"/>
</dbReference>
<feature type="chain" id="PRO_5035908810" evidence="1">
    <location>
        <begin position="19"/>
        <end position="123"/>
    </location>
</feature>
<keyword evidence="1" id="KW-0732">Signal</keyword>
<accession>A0A8R2G877</accession>
<dbReference type="OMA" id="CKPVEDT"/>
<dbReference type="OrthoDB" id="7272008at2759"/>
<feature type="signal peptide" evidence="1">
    <location>
        <begin position="1"/>
        <end position="18"/>
    </location>
</feature>
<dbReference type="EnsemblMetazoa" id="XM_012691371.3">
    <property type="protein sequence ID" value="XP_012546825.1"/>
    <property type="gene ID" value="LOC101741351"/>
</dbReference>
<proteinExistence type="predicted"/>
<evidence type="ECO:0000256" key="1">
    <source>
        <dbReference type="SAM" id="SignalP"/>
    </source>
</evidence>
<dbReference type="KEGG" id="bmor:101741351"/>
<reference evidence="2" key="2">
    <citation type="submission" date="2022-06" db="UniProtKB">
        <authorList>
            <consortium name="EnsemblMetazoa"/>
        </authorList>
    </citation>
    <scope>IDENTIFICATION</scope>
    <source>
        <strain evidence="2">p50T (Dazao)</strain>
    </source>
</reference>
<evidence type="ECO:0000313" key="3">
    <source>
        <dbReference type="Proteomes" id="UP000005204"/>
    </source>
</evidence>
<dbReference type="AlphaFoldDB" id="A0A8R2G877"/>
<name>A0A8R2G877_BOMMO</name>